<keyword evidence="4" id="KW-1185">Reference proteome</keyword>
<dbReference type="Gene3D" id="1.10.287.1490">
    <property type="match status" value="1"/>
</dbReference>
<protein>
    <submittedName>
        <fullName evidence="3">DNA-binding protein</fullName>
    </submittedName>
</protein>
<dbReference type="EMBL" id="CP121252">
    <property type="protein sequence ID" value="WFP17804.1"/>
    <property type="molecule type" value="Genomic_DNA"/>
</dbReference>
<evidence type="ECO:0000259" key="2">
    <source>
        <dbReference type="Pfam" id="PF24481"/>
    </source>
</evidence>
<dbReference type="GO" id="GO:0003677">
    <property type="term" value="F:DNA binding"/>
    <property type="evidence" value="ECO:0007669"/>
    <property type="project" value="UniProtKB-KW"/>
</dbReference>
<feature type="domain" description="CT398-like coiled coil hairpin" evidence="2">
    <location>
        <begin position="16"/>
        <end position="195"/>
    </location>
</feature>
<dbReference type="RefSeq" id="WP_278159538.1">
    <property type="nucleotide sequence ID" value="NZ_CP121252.1"/>
</dbReference>
<keyword evidence="3" id="KW-0238">DNA-binding</keyword>
<accession>A0ABY8HAC7</accession>
<evidence type="ECO:0000256" key="1">
    <source>
        <dbReference type="SAM" id="MobiDB-lite"/>
    </source>
</evidence>
<reference evidence="3 4" key="1">
    <citation type="submission" date="2023-04" db="EMBL/GenBank/DDBJ databases">
        <title>Funneling lignin-derived compounds into biodiesel using alkali-halophilic Citricoccus sp. P2.</title>
        <authorList>
            <person name="Luo C.-B."/>
        </authorList>
    </citation>
    <scope>NUCLEOTIDE SEQUENCE [LARGE SCALE GENOMIC DNA]</scope>
    <source>
        <strain evidence="3 4">P2</strain>
    </source>
</reference>
<gene>
    <name evidence="3" type="ORF">P8192_06835</name>
</gene>
<dbReference type="Pfam" id="PF24481">
    <property type="entry name" value="CT398_CC"/>
    <property type="match status" value="1"/>
</dbReference>
<feature type="region of interest" description="Disordered" evidence="1">
    <location>
        <begin position="68"/>
        <end position="95"/>
    </location>
</feature>
<evidence type="ECO:0000313" key="4">
    <source>
        <dbReference type="Proteomes" id="UP001219037"/>
    </source>
</evidence>
<dbReference type="Proteomes" id="UP001219037">
    <property type="component" value="Chromosome"/>
</dbReference>
<evidence type="ECO:0000313" key="3">
    <source>
        <dbReference type="EMBL" id="WFP17804.1"/>
    </source>
</evidence>
<organism evidence="3 4">
    <name type="scientific">Citricoccus muralis</name>
    <dbReference type="NCBI Taxonomy" id="169134"/>
    <lineage>
        <taxon>Bacteria</taxon>
        <taxon>Bacillati</taxon>
        <taxon>Actinomycetota</taxon>
        <taxon>Actinomycetes</taxon>
        <taxon>Micrococcales</taxon>
        <taxon>Micrococcaceae</taxon>
        <taxon>Citricoccus</taxon>
    </lineage>
</organism>
<sequence>MALTATLEEQQRLLELQRLDSDTDAARAQMGRLRSDEQLRELKTQANAIAAEETELSGAADTARTELATAEERVERTQARRDQTRSRLDAGQGGAKELQNMGHELETLESLLQDHEEQQLAAMENAETAEDALTAASTRLAAVRDHVSAREQHVQAELQEVAGRGKALLAQRAELAALLPETLIAAYERARERNGGIGAARLEGNISGASGMALSPVELEAIQALEPTEVARCPETDALLIRP</sequence>
<name>A0ABY8HAC7_9MICC</name>
<proteinExistence type="predicted"/>
<dbReference type="InterPro" id="IPR056003">
    <property type="entry name" value="CT398_CC_hairpin"/>
</dbReference>
<feature type="compositionally biased region" description="Basic and acidic residues" evidence="1">
    <location>
        <begin position="70"/>
        <end position="88"/>
    </location>
</feature>